<dbReference type="PANTHER" id="PTHR11360:SF284">
    <property type="entry name" value="EG:103B4.3 PROTEIN-RELATED"/>
    <property type="match status" value="1"/>
</dbReference>
<protein>
    <recommendedName>
        <fullName evidence="2">Major facilitator superfamily (MFS) profile domain-containing protein</fullName>
    </recommendedName>
</protein>
<dbReference type="SUPFAM" id="SSF103473">
    <property type="entry name" value="MFS general substrate transporter"/>
    <property type="match status" value="1"/>
</dbReference>
<name>A0A382BI60_9ZZZZ</name>
<feature type="transmembrane region" description="Helical" evidence="1">
    <location>
        <begin position="110"/>
        <end position="134"/>
    </location>
</feature>
<feature type="transmembrane region" description="Helical" evidence="1">
    <location>
        <begin position="242"/>
        <end position="264"/>
    </location>
</feature>
<keyword evidence="1" id="KW-1133">Transmembrane helix</keyword>
<dbReference type="InterPro" id="IPR020846">
    <property type="entry name" value="MFS_dom"/>
</dbReference>
<dbReference type="Gene3D" id="1.20.1250.20">
    <property type="entry name" value="MFS general substrate transporter like domains"/>
    <property type="match status" value="2"/>
</dbReference>
<dbReference type="PROSITE" id="PS50850">
    <property type="entry name" value="MFS"/>
    <property type="match status" value="1"/>
</dbReference>
<gene>
    <name evidence="3" type="ORF">METZ01_LOCUS166055</name>
</gene>
<feature type="transmembrane region" description="Helical" evidence="1">
    <location>
        <begin position="331"/>
        <end position="352"/>
    </location>
</feature>
<feature type="transmembrane region" description="Helical" evidence="1">
    <location>
        <begin position="15"/>
        <end position="43"/>
    </location>
</feature>
<evidence type="ECO:0000256" key="1">
    <source>
        <dbReference type="SAM" id="Phobius"/>
    </source>
</evidence>
<feature type="domain" description="Major facilitator superfamily (MFS) profile" evidence="2">
    <location>
        <begin position="16"/>
        <end position="419"/>
    </location>
</feature>
<dbReference type="CDD" id="cd17355">
    <property type="entry name" value="MFS_YcxA_like"/>
    <property type="match status" value="1"/>
</dbReference>
<feature type="transmembrane region" description="Helical" evidence="1">
    <location>
        <begin position="276"/>
        <end position="295"/>
    </location>
</feature>
<dbReference type="Pfam" id="PF07690">
    <property type="entry name" value="MFS_1"/>
    <property type="match status" value="1"/>
</dbReference>
<feature type="transmembrane region" description="Helical" evidence="1">
    <location>
        <begin position="364"/>
        <end position="387"/>
    </location>
</feature>
<reference evidence="3" key="1">
    <citation type="submission" date="2018-05" db="EMBL/GenBank/DDBJ databases">
        <authorList>
            <person name="Lanie J.A."/>
            <person name="Ng W.-L."/>
            <person name="Kazmierczak K.M."/>
            <person name="Andrzejewski T.M."/>
            <person name="Davidsen T.M."/>
            <person name="Wayne K.J."/>
            <person name="Tettelin H."/>
            <person name="Glass J.I."/>
            <person name="Rusch D."/>
            <person name="Podicherti R."/>
            <person name="Tsui H.-C.T."/>
            <person name="Winkler M.E."/>
        </authorList>
    </citation>
    <scope>NUCLEOTIDE SEQUENCE</scope>
</reference>
<evidence type="ECO:0000259" key="2">
    <source>
        <dbReference type="PROSITE" id="PS50850"/>
    </source>
</evidence>
<evidence type="ECO:0000313" key="3">
    <source>
        <dbReference type="EMBL" id="SVB13201.1"/>
    </source>
</evidence>
<dbReference type="InterPro" id="IPR036259">
    <property type="entry name" value="MFS_trans_sf"/>
</dbReference>
<dbReference type="GO" id="GO:0022857">
    <property type="term" value="F:transmembrane transporter activity"/>
    <property type="evidence" value="ECO:0007669"/>
    <property type="project" value="InterPro"/>
</dbReference>
<dbReference type="AlphaFoldDB" id="A0A382BI60"/>
<sequence length="429" mass="46818">MPPSINEKKGGGIFYGWWIVAATCVVNAVGGGVYFYGFSVFFLPIKQALNLSSASTSLIFSLSRAEGAVEGPLAGYLIDRYGPRRMLTVGSLIVAVGYILLSRVNSFATFLIVYLGIVSLAFNAAFSGSTMAVVNNWFIRRKGLAMAISIAAFSLGGSIIAPLLAFGIHHLGWRTALILSGILLAVIVVPFAQLLKPSPEVMGLQPDGDSLSPPSKEDHQKDEINEEIVDFTVREALKTKSYWVLAIGTMLRTGTLGTIIVHFVPMMVWKGNSEQSAAMMLGILAFLSIPMRIGIGWLGDRWSRPKILSAGMALGAISLLWLQNAQGQKEIWIFICVFAVVEGLSALNWALVGDYFGRKRFATLRGFLSLVYSWGMIIMPVLAGYIFDRTDSYTIVIWIFIGMYLTGTLIFALIQKPKPPIRLSPSLIN</sequence>
<dbReference type="PANTHER" id="PTHR11360">
    <property type="entry name" value="MONOCARBOXYLATE TRANSPORTER"/>
    <property type="match status" value="1"/>
</dbReference>
<dbReference type="InterPro" id="IPR011701">
    <property type="entry name" value="MFS"/>
</dbReference>
<dbReference type="InterPro" id="IPR050327">
    <property type="entry name" value="Proton-linked_MCT"/>
</dbReference>
<proteinExistence type="predicted"/>
<keyword evidence="1" id="KW-0472">Membrane</keyword>
<feature type="transmembrane region" description="Helical" evidence="1">
    <location>
        <begin position="175"/>
        <end position="195"/>
    </location>
</feature>
<feature type="transmembrane region" description="Helical" evidence="1">
    <location>
        <begin position="146"/>
        <end position="169"/>
    </location>
</feature>
<keyword evidence="1" id="KW-0812">Transmembrane</keyword>
<feature type="transmembrane region" description="Helical" evidence="1">
    <location>
        <begin position="86"/>
        <end position="104"/>
    </location>
</feature>
<organism evidence="3">
    <name type="scientific">marine metagenome</name>
    <dbReference type="NCBI Taxonomy" id="408172"/>
    <lineage>
        <taxon>unclassified sequences</taxon>
        <taxon>metagenomes</taxon>
        <taxon>ecological metagenomes</taxon>
    </lineage>
</organism>
<dbReference type="EMBL" id="UINC01029821">
    <property type="protein sequence ID" value="SVB13201.1"/>
    <property type="molecule type" value="Genomic_DNA"/>
</dbReference>
<feature type="transmembrane region" description="Helical" evidence="1">
    <location>
        <begin position="393"/>
        <end position="414"/>
    </location>
</feature>
<accession>A0A382BI60</accession>